<reference evidence="2" key="2">
    <citation type="journal article" date="2007" name="Science">
        <title>Draft genome sequence of the sexually transmitted pathogen Trichomonas vaginalis.</title>
        <authorList>
            <person name="Carlton J.M."/>
            <person name="Hirt R.P."/>
            <person name="Silva J.C."/>
            <person name="Delcher A.L."/>
            <person name="Schatz M."/>
            <person name="Zhao Q."/>
            <person name="Wortman J.R."/>
            <person name="Bidwell S.L."/>
            <person name="Alsmark U.C.M."/>
            <person name="Besteiro S."/>
            <person name="Sicheritz-Ponten T."/>
            <person name="Noel C.J."/>
            <person name="Dacks J.B."/>
            <person name="Foster P.G."/>
            <person name="Simillion C."/>
            <person name="Van de Peer Y."/>
            <person name="Miranda-Saavedra D."/>
            <person name="Barton G.J."/>
            <person name="Westrop G.D."/>
            <person name="Mueller S."/>
            <person name="Dessi D."/>
            <person name="Fiori P.L."/>
            <person name="Ren Q."/>
            <person name="Paulsen I."/>
            <person name="Zhang H."/>
            <person name="Bastida-Corcuera F.D."/>
            <person name="Simoes-Barbosa A."/>
            <person name="Brown M.T."/>
            <person name="Hayes R.D."/>
            <person name="Mukherjee M."/>
            <person name="Okumura C.Y."/>
            <person name="Schneider R."/>
            <person name="Smith A.J."/>
            <person name="Vanacova S."/>
            <person name="Villalvazo M."/>
            <person name="Haas B.J."/>
            <person name="Pertea M."/>
            <person name="Feldblyum T.V."/>
            <person name="Utterback T.R."/>
            <person name="Shu C.L."/>
            <person name="Osoegawa K."/>
            <person name="de Jong P.J."/>
            <person name="Hrdy I."/>
            <person name="Horvathova L."/>
            <person name="Zubacova Z."/>
            <person name="Dolezal P."/>
            <person name="Malik S.B."/>
            <person name="Logsdon J.M. Jr."/>
            <person name="Henze K."/>
            <person name="Gupta A."/>
            <person name="Wang C.C."/>
            <person name="Dunne R.L."/>
            <person name="Upcroft J.A."/>
            <person name="Upcroft P."/>
            <person name="White O."/>
            <person name="Salzberg S.L."/>
            <person name="Tang P."/>
            <person name="Chiu C.-H."/>
            <person name="Lee Y.-S."/>
            <person name="Embley T.M."/>
            <person name="Coombs G.H."/>
            <person name="Mottram J.C."/>
            <person name="Tachezy J."/>
            <person name="Fraser-Liggett C.M."/>
            <person name="Johnson P.J."/>
        </authorList>
    </citation>
    <scope>NUCLEOTIDE SEQUENCE [LARGE SCALE GENOMIC DNA]</scope>
    <source>
        <strain evidence="2">G3</strain>
    </source>
</reference>
<dbReference type="RefSeq" id="XP_001301910.1">
    <property type="nucleotide sequence ID" value="XM_001301909.1"/>
</dbReference>
<accession>A2G1I6</accession>
<feature type="transmembrane region" description="Helical" evidence="1">
    <location>
        <begin position="46"/>
        <end position="66"/>
    </location>
</feature>
<evidence type="ECO:0000313" key="3">
    <source>
        <dbReference type="Proteomes" id="UP000001542"/>
    </source>
</evidence>
<reference evidence="2" key="1">
    <citation type="submission" date="2006-10" db="EMBL/GenBank/DDBJ databases">
        <authorList>
            <person name="Amadeo P."/>
            <person name="Zhao Q."/>
            <person name="Wortman J."/>
            <person name="Fraser-Liggett C."/>
            <person name="Carlton J."/>
        </authorList>
    </citation>
    <scope>NUCLEOTIDE SEQUENCE</scope>
    <source>
        <strain evidence="2">G3</strain>
    </source>
</reference>
<evidence type="ECO:0000256" key="1">
    <source>
        <dbReference type="SAM" id="Phobius"/>
    </source>
</evidence>
<dbReference type="VEuPathDB" id="TrichDB:TVAG_206590"/>
<sequence>MVACLIIGFCLILAGSLGIFIESGVWWAKIRYDFPQSKNNGFAKDLYYVVLFSWVLTLIEIVFSAAAQFYQFLKKNQIKLLNGIIGLLGITTFILYCCEASFSSKSRCNKIHEIGLSPANQSTSYLK</sequence>
<dbReference type="AlphaFoldDB" id="A2G1I6"/>
<dbReference type="Proteomes" id="UP000001542">
    <property type="component" value="Unassembled WGS sequence"/>
</dbReference>
<gene>
    <name evidence="2" type="ORF">TVAG_206590</name>
</gene>
<keyword evidence="3" id="KW-1185">Reference proteome</keyword>
<proteinExistence type="predicted"/>
<dbReference type="VEuPathDB" id="TrichDB:TVAGG3_0825170"/>
<evidence type="ECO:0000313" key="2">
    <source>
        <dbReference type="EMBL" id="EAX88980.1"/>
    </source>
</evidence>
<keyword evidence="1" id="KW-0472">Membrane</keyword>
<dbReference type="KEGG" id="tva:4746644"/>
<keyword evidence="1" id="KW-0812">Transmembrane</keyword>
<dbReference type="EMBL" id="DS114246">
    <property type="protein sequence ID" value="EAX88980.1"/>
    <property type="molecule type" value="Genomic_DNA"/>
</dbReference>
<protein>
    <submittedName>
        <fullName evidence="2">Uncharacterized protein</fullName>
    </submittedName>
</protein>
<keyword evidence="1" id="KW-1133">Transmembrane helix</keyword>
<organism evidence="2 3">
    <name type="scientific">Trichomonas vaginalis (strain ATCC PRA-98 / G3)</name>
    <dbReference type="NCBI Taxonomy" id="412133"/>
    <lineage>
        <taxon>Eukaryota</taxon>
        <taxon>Metamonada</taxon>
        <taxon>Parabasalia</taxon>
        <taxon>Trichomonadida</taxon>
        <taxon>Trichomonadidae</taxon>
        <taxon>Trichomonas</taxon>
    </lineage>
</organism>
<name>A2G1I6_TRIV3</name>
<feature type="transmembrane region" description="Helical" evidence="1">
    <location>
        <begin position="78"/>
        <end position="96"/>
    </location>
</feature>
<dbReference type="InParanoid" id="A2G1I6"/>